<evidence type="ECO:0000256" key="1">
    <source>
        <dbReference type="ARBA" id="ARBA00001968"/>
    </source>
</evidence>
<dbReference type="HAMAP" id="MF_00528">
    <property type="entry name" value="Maf"/>
    <property type="match status" value="1"/>
</dbReference>
<accession>A0A7M1LER6</accession>
<evidence type="ECO:0000256" key="4">
    <source>
        <dbReference type="HAMAP-Rule" id="MF_00528"/>
    </source>
</evidence>
<comment type="caution">
    <text evidence="4">Lacks conserved residue(s) required for the propagation of feature annotation.</text>
</comment>
<protein>
    <recommendedName>
        <fullName evidence="4">Nucleoside triphosphate pyrophosphatase</fullName>
        <ecNumber evidence="4">3.6.1.9</ecNumber>
    </recommendedName>
    <alternativeName>
        <fullName evidence="4">Nucleotide pyrophosphatase</fullName>
        <shortName evidence="4">Nucleotide PPase</shortName>
    </alternativeName>
</protein>
<comment type="subcellular location">
    <subcellularLocation>
        <location evidence="4">Cytoplasm</location>
    </subcellularLocation>
</comment>
<comment type="similarity">
    <text evidence="4">Belongs to the Maf family.</text>
</comment>
<dbReference type="InterPro" id="IPR029001">
    <property type="entry name" value="ITPase-like_fam"/>
</dbReference>
<keyword evidence="4" id="KW-0963">Cytoplasm</keyword>
<evidence type="ECO:0000313" key="6">
    <source>
        <dbReference type="Proteomes" id="UP000594749"/>
    </source>
</evidence>
<keyword evidence="2 4" id="KW-0378">Hydrolase</keyword>
<dbReference type="Gene3D" id="3.90.950.10">
    <property type="match status" value="1"/>
</dbReference>
<dbReference type="Proteomes" id="UP000594749">
    <property type="component" value="Chromosome"/>
</dbReference>
<gene>
    <name evidence="5" type="primary">maf</name>
    <name evidence="5" type="ORF">IMC76_06335</name>
</gene>
<dbReference type="Pfam" id="PF02545">
    <property type="entry name" value="Maf"/>
    <property type="match status" value="1"/>
</dbReference>
<dbReference type="PIRSF" id="PIRSF006305">
    <property type="entry name" value="Maf"/>
    <property type="match status" value="1"/>
</dbReference>
<evidence type="ECO:0000256" key="3">
    <source>
        <dbReference type="ARBA" id="ARBA00023080"/>
    </source>
</evidence>
<dbReference type="GO" id="GO:0047429">
    <property type="term" value="F:nucleoside triphosphate diphosphatase activity"/>
    <property type="evidence" value="ECO:0007669"/>
    <property type="project" value="UniProtKB-EC"/>
</dbReference>
<comment type="catalytic activity">
    <reaction evidence="4">
        <text>a ribonucleoside 5'-triphosphate + H2O = a ribonucleoside 5'-phosphate + diphosphate + H(+)</text>
        <dbReference type="Rhea" id="RHEA:23996"/>
        <dbReference type="ChEBI" id="CHEBI:15377"/>
        <dbReference type="ChEBI" id="CHEBI:15378"/>
        <dbReference type="ChEBI" id="CHEBI:33019"/>
        <dbReference type="ChEBI" id="CHEBI:58043"/>
        <dbReference type="ChEBI" id="CHEBI:61557"/>
        <dbReference type="EC" id="3.6.1.9"/>
    </reaction>
</comment>
<dbReference type="OrthoDB" id="5339137at2"/>
<name>A0A7M1LER6_9BACT</name>
<dbReference type="GO" id="GO:0009117">
    <property type="term" value="P:nucleotide metabolic process"/>
    <property type="evidence" value="ECO:0007669"/>
    <property type="project" value="UniProtKB-KW"/>
</dbReference>
<comment type="function">
    <text evidence="4">Nucleoside triphosphate pyrophosphatase. May have a dual role in cell division arrest and in preventing the incorporation of modified nucleotides into cellular nucleic acids.</text>
</comment>
<feature type="active site" description="Proton acceptor" evidence="4">
    <location>
        <position position="68"/>
    </location>
</feature>
<dbReference type="NCBIfam" id="TIGR00172">
    <property type="entry name" value="maf"/>
    <property type="match status" value="1"/>
</dbReference>
<dbReference type="NCBIfam" id="NF003141">
    <property type="entry name" value="PRK04056.1"/>
    <property type="match status" value="1"/>
</dbReference>
<dbReference type="SUPFAM" id="SSF52972">
    <property type="entry name" value="ITPase-like"/>
    <property type="match status" value="1"/>
</dbReference>
<sequence length="182" mass="20365">MINLASSSVTRARILKDFGISFTQIPFKYDENLGIKKDPLTYSYNIVKAKEMQFLKKFPDLTNVLFADSVVVVNNQIYGKAKDKAQARDMILAQSGNLASVVSSFIFIGQNLRLENTSITTYKFKKFDTDEIDAYIKSKDCYGKAGAMMIEGFNKKYIISQVGNTSTAMGLNAEILKAYLCL</sequence>
<proteinExistence type="inferred from homology"/>
<dbReference type="EMBL" id="CP063078">
    <property type="protein sequence ID" value="QOQ86831.1"/>
    <property type="molecule type" value="Genomic_DNA"/>
</dbReference>
<dbReference type="AlphaFoldDB" id="A0A7M1LER6"/>
<keyword evidence="3 4" id="KW-0546">Nucleotide metabolism</keyword>
<evidence type="ECO:0000313" key="5">
    <source>
        <dbReference type="EMBL" id="QOQ86831.1"/>
    </source>
</evidence>
<organism evidence="5 6">
    <name type="scientific">Campylobacter corcagiensis</name>
    <dbReference type="NCBI Taxonomy" id="1448857"/>
    <lineage>
        <taxon>Bacteria</taxon>
        <taxon>Pseudomonadati</taxon>
        <taxon>Campylobacterota</taxon>
        <taxon>Epsilonproteobacteria</taxon>
        <taxon>Campylobacterales</taxon>
        <taxon>Campylobacteraceae</taxon>
        <taxon>Campylobacter</taxon>
    </lineage>
</organism>
<comment type="catalytic activity">
    <reaction evidence="4">
        <text>a 2'-deoxyribonucleoside 5'-triphosphate + H2O = a 2'-deoxyribonucleoside 5'-phosphate + diphosphate + H(+)</text>
        <dbReference type="Rhea" id="RHEA:44644"/>
        <dbReference type="ChEBI" id="CHEBI:15377"/>
        <dbReference type="ChEBI" id="CHEBI:15378"/>
        <dbReference type="ChEBI" id="CHEBI:33019"/>
        <dbReference type="ChEBI" id="CHEBI:61560"/>
        <dbReference type="ChEBI" id="CHEBI:65317"/>
        <dbReference type="EC" id="3.6.1.9"/>
    </reaction>
</comment>
<keyword evidence="6" id="KW-1185">Reference proteome</keyword>
<dbReference type="InterPro" id="IPR003697">
    <property type="entry name" value="Maf-like"/>
</dbReference>
<dbReference type="PANTHER" id="PTHR43213:SF5">
    <property type="entry name" value="BIFUNCTIONAL DTTP_UTP PYROPHOSPHATASE_METHYLTRANSFERASE PROTEIN-RELATED"/>
    <property type="match status" value="1"/>
</dbReference>
<dbReference type="EC" id="3.6.1.9" evidence="4"/>
<comment type="cofactor">
    <cofactor evidence="1 4">
        <name>a divalent metal cation</name>
        <dbReference type="ChEBI" id="CHEBI:60240"/>
    </cofactor>
</comment>
<dbReference type="PANTHER" id="PTHR43213">
    <property type="entry name" value="BIFUNCTIONAL DTTP/UTP PYROPHOSPHATASE/METHYLTRANSFERASE PROTEIN-RELATED"/>
    <property type="match status" value="1"/>
</dbReference>
<evidence type="ECO:0000256" key="2">
    <source>
        <dbReference type="ARBA" id="ARBA00022801"/>
    </source>
</evidence>
<reference evidence="5 6" key="1">
    <citation type="submission" date="2020-10" db="EMBL/GenBank/DDBJ databases">
        <title>Campylobacter and Helicobacter PacBio genomes.</title>
        <authorList>
            <person name="Lane C."/>
        </authorList>
    </citation>
    <scope>NUCLEOTIDE SEQUENCE [LARGE SCALE GENOMIC DNA]</scope>
    <source>
        <strain evidence="5 6">2016D-0077</strain>
    </source>
</reference>
<dbReference type="GO" id="GO:0005737">
    <property type="term" value="C:cytoplasm"/>
    <property type="evidence" value="ECO:0007669"/>
    <property type="project" value="UniProtKB-SubCell"/>
</dbReference>
<dbReference type="RefSeq" id="WP_025803805.1">
    <property type="nucleotide sequence ID" value="NZ_CP053842.1"/>
</dbReference>